<reference evidence="3" key="1">
    <citation type="journal article" date="2014" name="Proc. Natl. Acad. Sci. U.S.A.">
        <title>Extensive sampling of basidiomycete genomes demonstrates inadequacy of the white-rot/brown-rot paradigm for wood decay fungi.</title>
        <authorList>
            <person name="Riley R."/>
            <person name="Salamov A.A."/>
            <person name="Brown D.W."/>
            <person name="Nagy L.G."/>
            <person name="Floudas D."/>
            <person name="Held B.W."/>
            <person name="Levasseur A."/>
            <person name="Lombard V."/>
            <person name="Morin E."/>
            <person name="Otillar R."/>
            <person name="Lindquist E.A."/>
            <person name="Sun H."/>
            <person name="LaButti K.M."/>
            <person name="Schmutz J."/>
            <person name="Jabbour D."/>
            <person name="Luo H."/>
            <person name="Baker S.E."/>
            <person name="Pisabarro A.G."/>
            <person name="Walton J.D."/>
            <person name="Blanchette R.A."/>
            <person name="Henrissat B."/>
            <person name="Martin F."/>
            <person name="Cullen D."/>
            <person name="Hibbett D.S."/>
            <person name="Grigoriev I.V."/>
        </authorList>
    </citation>
    <scope>NUCLEOTIDE SEQUENCE [LARGE SCALE GENOMIC DNA]</scope>
    <source>
        <strain evidence="3">FD-172 SS1</strain>
    </source>
</reference>
<dbReference type="OrthoDB" id="3300094at2759"/>
<evidence type="ECO:0000313" key="2">
    <source>
        <dbReference type="EMBL" id="KDQ12097.1"/>
    </source>
</evidence>
<keyword evidence="1" id="KW-0732">Signal</keyword>
<feature type="signal peptide" evidence="1">
    <location>
        <begin position="1"/>
        <end position="19"/>
    </location>
</feature>
<name>A0A067MJN7_BOTB1</name>
<evidence type="ECO:0000313" key="3">
    <source>
        <dbReference type="Proteomes" id="UP000027195"/>
    </source>
</evidence>
<organism evidence="2 3">
    <name type="scientific">Botryobasidium botryosum (strain FD-172 SS1)</name>
    <dbReference type="NCBI Taxonomy" id="930990"/>
    <lineage>
        <taxon>Eukaryota</taxon>
        <taxon>Fungi</taxon>
        <taxon>Dikarya</taxon>
        <taxon>Basidiomycota</taxon>
        <taxon>Agaricomycotina</taxon>
        <taxon>Agaricomycetes</taxon>
        <taxon>Cantharellales</taxon>
        <taxon>Botryobasidiaceae</taxon>
        <taxon>Botryobasidium</taxon>
    </lineage>
</organism>
<dbReference type="EMBL" id="KL198052">
    <property type="protein sequence ID" value="KDQ12097.1"/>
    <property type="molecule type" value="Genomic_DNA"/>
</dbReference>
<dbReference type="InParanoid" id="A0A067MJN7"/>
<feature type="chain" id="PRO_5001644747" evidence="1">
    <location>
        <begin position="20"/>
        <end position="144"/>
    </location>
</feature>
<evidence type="ECO:0000256" key="1">
    <source>
        <dbReference type="SAM" id="SignalP"/>
    </source>
</evidence>
<proteinExistence type="predicted"/>
<accession>A0A067MJN7</accession>
<dbReference type="Proteomes" id="UP000027195">
    <property type="component" value="Unassembled WGS sequence"/>
</dbReference>
<sequence>MHILSVITALTLFFVHAAAHILSVSTTTTCLTVTSDSVLPLTFSTTISPTDNIDFSLAVGLGTASVNITPPQLGEIWLQNFDLVALGHAETGTGSFTLQIPINTNNAGFFTSGNFTVTVAATRAFGARYGTELAFYQVPVELTI</sequence>
<protein>
    <submittedName>
        <fullName evidence="2">Uncharacterized protein</fullName>
    </submittedName>
</protein>
<dbReference type="AlphaFoldDB" id="A0A067MJN7"/>
<gene>
    <name evidence="2" type="ORF">BOTBODRAFT_34713</name>
</gene>
<dbReference type="HOGENOM" id="CLU_1796151_0_0_1"/>
<keyword evidence="3" id="KW-1185">Reference proteome</keyword>